<feature type="domain" description="Flagellar hook protein FlgE D2" evidence="9">
    <location>
        <begin position="161"/>
        <end position="308"/>
    </location>
</feature>
<evidence type="ECO:0000256" key="5">
    <source>
        <dbReference type="RuleBase" id="RU362116"/>
    </source>
</evidence>
<evidence type="ECO:0000259" key="8">
    <source>
        <dbReference type="Pfam" id="PF06429"/>
    </source>
</evidence>
<proteinExistence type="inferred from homology"/>
<keyword evidence="11" id="KW-0966">Cell projection</keyword>
<feature type="domain" description="Flagellar hook protein FlgE/F/G-like D1" evidence="10">
    <location>
        <begin position="83"/>
        <end position="124"/>
    </location>
</feature>
<evidence type="ECO:0000256" key="4">
    <source>
        <dbReference type="ARBA" id="ARBA00023143"/>
    </source>
</evidence>
<evidence type="ECO:0000256" key="3">
    <source>
        <dbReference type="ARBA" id="ARBA00019015"/>
    </source>
</evidence>
<evidence type="ECO:0000313" key="11">
    <source>
        <dbReference type="EMBL" id="GGC92367.1"/>
    </source>
</evidence>
<keyword evidence="11" id="KW-0282">Flagellum</keyword>
<comment type="similarity">
    <text evidence="2 5">Belongs to the flagella basal body rod proteins family.</text>
</comment>
<dbReference type="InterPro" id="IPR037925">
    <property type="entry name" value="FlgE/F/G-like"/>
</dbReference>
<dbReference type="InterPro" id="IPR020013">
    <property type="entry name" value="Flagellar_FlgE/F/G"/>
</dbReference>
<keyword evidence="4 5" id="KW-0975">Bacterial flagellum</keyword>
<dbReference type="PANTHER" id="PTHR30435:SF1">
    <property type="entry name" value="FLAGELLAR HOOK PROTEIN FLGE"/>
    <property type="match status" value="1"/>
</dbReference>
<dbReference type="NCBIfam" id="NF004238">
    <property type="entry name" value="PRK05682.1-1"/>
    <property type="match status" value="1"/>
</dbReference>
<comment type="caution">
    <text evidence="11">The sequence shown here is derived from an EMBL/GenBank/DDBJ whole genome shotgun (WGS) entry which is preliminary data.</text>
</comment>
<dbReference type="Pfam" id="PF00460">
    <property type="entry name" value="Flg_bb_rod"/>
    <property type="match status" value="1"/>
</dbReference>
<evidence type="ECO:0000256" key="6">
    <source>
        <dbReference type="SAM" id="MobiDB-lite"/>
    </source>
</evidence>
<dbReference type="Gene3D" id="2.60.98.20">
    <property type="entry name" value="Flagellar hook protein FlgE"/>
    <property type="match status" value="1"/>
</dbReference>
<comment type="function">
    <text evidence="5">A flexible structure which links the flagellar filament to the drive apparatus in the basal body.</text>
</comment>
<dbReference type="Pfam" id="PF07559">
    <property type="entry name" value="FlgE_D2"/>
    <property type="match status" value="1"/>
</dbReference>
<evidence type="ECO:0000259" key="10">
    <source>
        <dbReference type="Pfam" id="PF22692"/>
    </source>
</evidence>
<gene>
    <name evidence="11" type="ORF">GCM10011396_44550</name>
</gene>
<name>A0A916UY26_9BURK</name>
<feature type="domain" description="Flagellar basal-body/hook protein C-terminal" evidence="8">
    <location>
        <begin position="383"/>
        <end position="426"/>
    </location>
</feature>
<feature type="compositionally biased region" description="Low complexity" evidence="6">
    <location>
        <begin position="373"/>
        <end position="383"/>
    </location>
</feature>
<evidence type="ECO:0000259" key="7">
    <source>
        <dbReference type="Pfam" id="PF00460"/>
    </source>
</evidence>
<keyword evidence="12" id="KW-1185">Reference proteome</keyword>
<dbReference type="EMBL" id="BMED01000005">
    <property type="protein sequence ID" value="GGC92367.1"/>
    <property type="molecule type" value="Genomic_DNA"/>
</dbReference>
<feature type="region of interest" description="Disordered" evidence="6">
    <location>
        <begin position="358"/>
        <end position="389"/>
    </location>
</feature>
<dbReference type="AlphaFoldDB" id="A0A916UY26"/>
<dbReference type="GO" id="GO:0009424">
    <property type="term" value="C:bacterial-type flagellum hook"/>
    <property type="evidence" value="ECO:0007669"/>
    <property type="project" value="TreeGrafter"/>
</dbReference>
<dbReference type="InterPro" id="IPR001444">
    <property type="entry name" value="Flag_bb_rod_N"/>
</dbReference>
<sequence length="427" mass="44214">MSFGQGLSGLNASSKQLDVIGNNIANAQTVGFKAAQAQFADVYANSLNGSGAGQVGIGVKVATVAQQFTQGNISPTQNPLDIAISGPGFFRMSDNGAVSYTRNGQFHLDDNGFIVNAQGLNLTGYPVGSTGLILAGTPVPLHINTADQPPKATTEADTIINLDSRATIPTVPAFNPLDPNSYTQKTPVDIYDTLGNKHTLETFYVKTAPVPPATGVGEYDIYSTLDGVPVVTATGTPGLIGHAVFDTLGKLDPLATTPVTTPPFTFSMDIGAVTTAAGAAPQTITYSITGSTQFGAAYSLNALHQDGFTSGKLSKFNTGKDGTILGTYTNGQTAVLGQVILSNFTDPNGLQSIGDNQWVETSESGPPLAGVPSSSGLGTLTSSATEDSNTDLTGELVNMITAQRVYQANAQTIKTEDQILQTLVNLR</sequence>
<organism evidence="11 12">
    <name type="scientific">Undibacterium terreum</name>
    <dbReference type="NCBI Taxonomy" id="1224302"/>
    <lineage>
        <taxon>Bacteria</taxon>
        <taxon>Pseudomonadati</taxon>
        <taxon>Pseudomonadota</taxon>
        <taxon>Betaproteobacteria</taxon>
        <taxon>Burkholderiales</taxon>
        <taxon>Oxalobacteraceae</taxon>
        <taxon>Undibacterium</taxon>
    </lineage>
</organism>
<dbReference type="PANTHER" id="PTHR30435">
    <property type="entry name" value="FLAGELLAR PROTEIN"/>
    <property type="match status" value="1"/>
</dbReference>
<dbReference type="Proteomes" id="UP000637423">
    <property type="component" value="Unassembled WGS sequence"/>
</dbReference>
<keyword evidence="11" id="KW-0969">Cilium</keyword>
<reference evidence="11" key="2">
    <citation type="submission" date="2020-09" db="EMBL/GenBank/DDBJ databases">
        <authorList>
            <person name="Sun Q."/>
            <person name="Zhou Y."/>
        </authorList>
    </citation>
    <scope>NUCLEOTIDE SEQUENCE</scope>
    <source>
        <strain evidence="11">CGMCC 1.10998</strain>
    </source>
</reference>
<dbReference type="GO" id="GO:0071978">
    <property type="term" value="P:bacterial-type flagellum-dependent swarming motility"/>
    <property type="evidence" value="ECO:0007669"/>
    <property type="project" value="TreeGrafter"/>
</dbReference>
<protein>
    <recommendedName>
        <fullName evidence="3 5">Flagellar hook protein FlgE</fullName>
    </recommendedName>
</protein>
<dbReference type="GO" id="GO:0009425">
    <property type="term" value="C:bacterial-type flagellum basal body"/>
    <property type="evidence" value="ECO:0007669"/>
    <property type="project" value="UniProtKB-SubCell"/>
</dbReference>
<dbReference type="RefSeq" id="WP_188568324.1">
    <property type="nucleotide sequence ID" value="NZ_BMED01000005.1"/>
</dbReference>
<dbReference type="Pfam" id="PF06429">
    <property type="entry name" value="Flg_bbr_C"/>
    <property type="match status" value="1"/>
</dbReference>
<dbReference type="InterPro" id="IPR011491">
    <property type="entry name" value="FlgE_D2"/>
</dbReference>
<evidence type="ECO:0000256" key="2">
    <source>
        <dbReference type="ARBA" id="ARBA00009677"/>
    </source>
</evidence>
<feature type="domain" description="Flagellar basal body rod protein N-terminal" evidence="7">
    <location>
        <begin position="6"/>
        <end position="33"/>
    </location>
</feature>
<evidence type="ECO:0000256" key="1">
    <source>
        <dbReference type="ARBA" id="ARBA00004117"/>
    </source>
</evidence>
<comment type="subcellular location">
    <subcellularLocation>
        <location evidence="1 5">Bacterial flagellum basal body</location>
    </subcellularLocation>
</comment>
<accession>A0A916UY26</accession>
<dbReference type="NCBIfam" id="TIGR03506">
    <property type="entry name" value="FlgEFG_subfam"/>
    <property type="match status" value="1"/>
</dbReference>
<reference evidence="11" key="1">
    <citation type="journal article" date="2014" name="Int. J. Syst. Evol. Microbiol.">
        <title>Complete genome sequence of Corynebacterium casei LMG S-19264T (=DSM 44701T), isolated from a smear-ripened cheese.</title>
        <authorList>
            <consortium name="US DOE Joint Genome Institute (JGI-PGF)"/>
            <person name="Walter F."/>
            <person name="Albersmeier A."/>
            <person name="Kalinowski J."/>
            <person name="Ruckert C."/>
        </authorList>
    </citation>
    <scope>NUCLEOTIDE SEQUENCE</scope>
    <source>
        <strain evidence="11">CGMCC 1.10998</strain>
    </source>
</reference>
<dbReference type="SUPFAM" id="SSF117143">
    <property type="entry name" value="Flagellar hook protein flgE"/>
    <property type="match status" value="1"/>
</dbReference>
<dbReference type="InterPro" id="IPR037058">
    <property type="entry name" value="Falgellar_hook_FlgE_sf"/>
</dbReference>
<dbReference type="Pfam" id="PF22692">
    <property type="entry name" value="LlgE_F_G_D1"/>
    <property type="match status" value="1"/>
</dbReference>
<evidence type="ECO:0000313" key="12">
    <source>
        <dbReference type="Proteomes" id="UP000637423"/>
    </source>
</evidence>
<dbReference type="GO" id="GO:0005829">
    <property type="term" value="C:cytosol"/>
    <property type="evidence" value="ECO:0007669"/>
    <property type="project" value="TreeGrafter"/>
</dbReference>
<dbReference type="InterPro" id="IPR053967">
    <property type="entry name" value="LlgE_F_G-like_D1"/>
</dbReference>
<dbReference type="InterPro" id="IPR010930">
    <property type="entry name" value="Flg_bb/hook_C_dom"/>
</dbReference>
<evidence type="ECO:0000259" key="9">
    <source>
        <dbReference type="Pfam" id="PF07559"/>
    </source>
</evidence>